<gene>
    <name evidence="3" type="ORF">GA0070213_105391</name>
</gene>
<dbReference type="STRING" id="745366.GA0070213_105391"/>
<dbReference type="EMBL" id="FMDM01000005">
    <property type="protein sequence ID" value="SCG56891.1"/>
    <property type="molecule type" value="Genomic_DNA"/>
</dbReference>
<keyword evidence="2" id="KW-0472">Membrane</keyword>
<dbReference type="OrthoDB" id="3336661at2"/>
<keyword evidence="4" id="KW-1185">Reference proteome</keyword>
<keyword evidence="2" id="KW-0812">Transmembrane</keyword>
<proteinExistence type="predicted"/>
<dbReference type="Proteomes" id="UP000199360">
    <property type="component" value="Unassembled WGS sequence"/>
</dbReference>
<organism evidence="3 4">
    <name type="scientific">Micromonospora humi</name>
    <dbReference type="NCBI Taxonomy" id="745366"/>
    <lineage>
        <taxon>Bacteria</taxon>
        <taxon>Bacillati</taxon>
        <taxon>Actinomycetota</taxon>
        <taxon>Actinomycetes</taxon>
        <taxon>Micromonosporales</taxon>
        <taxon>Micromonosporaceae</taxon>
        <taxon>Micromonospora</taxon>
    </lineage>
</organism>
<dbReference type="RefSeq" id="WP_091062200.1">
    <property type="nucleotide sequence ID" value="NZ_FMDM01000005.1"/>
</dbReference>
<keyword evidence="2" id="KW-1133">Transmembrane helix</keyword>
<dbReference type="AlphaFoldDB" id="A0A1C5IFV8"/>
<evidence type="ECO:0000313" key="4">
    <source>
        <dbReference type="Proteomes" id="UP000199360"/>
    </source>
</evidence>
<reference evidence="4" key="1">
    <citation type="submission" date="2016-06" db="EMBL/GenBank/DDBJ databases">
        <authorList>
            <person name="Varghese N."/>
            <person name="Submissions Spin"/>
        </authorList>
    </citation>
    <scope>NUCLEOTIDE SEQUENCE [LARGE SCALE GENOMIC DNA]</scope>
    <source>
        <strain evidence="4">DSM 45647</strain>
    </source>
</reference>
<evidence type="ECO:0000313" key="3">
    <source>
        <dbReference type="EMBL" id="SCG56891.1"/>
    </source>
</evidence>
<name>A0A1C5IFV8_9ACTN</name>
<feature type="region of interest" description="Disordered" evidence="1">
    <location>
        <begin position="339"/>
        <end position="360"/>
    </location>
</feature>
<evidence type="ECO:0000256" key="1">
    <source>
        <dbReference type="SAM" id="MobiDB-lite"/>
    </source>
</evidence>
<evidence type="ECO:0000256" key="2">
    <source>
        <dbReference type="SAM" id="Phobius"/>
    </source>
</evidence>
<feature type="transmembrane region" description="Helical" evidence="2">
    <location>
        <begin position="37"/>
        <end position="56"/>
    </location>
</feature>
<accession>A0A1C5IFV8</accession>
<sequence>MSYRVIFDEAVGEVPPSAIDLDRVIARQRRRLRLRRLTVAGAAAVAVGAIAIGAAVTGGHQRTAPPVAPSPTVRVPPPGQGQTFTPTDHAIFEAMSRVAPDLEWIRQGSGGWEGEAVWSSGTGTRGYTPIAYMGHGRVRVGDLIGRLSVDIPLDSQPDYPCLSEQASKAACAIRTGPAGETIRTGSARNPDFMVKRSPTGFTVDRSARVTRRDGVTIEVRLMGEDEKPPLTEEQLVALALDPAVAAVAADPLRGDERARRQLIDSWVLAAIQRQAPGVTGAEGKGPVFGANDLGAGWSDRGAENRNTTDTYWGYGRVMVERVAGLMSVDIRRGDAVPAGELGCGEPDPTRTCEAGAGPRGERYRTTTIRRDGATVERQIEVRRSDGIWLRVTLASNVKGAFPMSPARQLGIALDPTVTLPGG</sequence>
<protein>
    <submittedName>
        <fullName evidence="3">Uncharacterized protein</fullName>
    </submittedName>
</protein>